<dbReference type="HOGENOM" id="CLU_087284_1_1_0"/>
<dbReference type="Proteomes" id="UP000006583">
    <property type="component" value="Chromosome"/>
</dbReference>
<evidence type="ECO:0000313" key="4">
    <source>
        <dbReference type="Proteomes" id="UP000006583"/>
    </source>
</evidence>
<dbReference type="Pfam" id="PF01558">
    <property type="entry name" value="POR"/>
    <property type="match status" value="1"/>
</dbReference>
<proteinExistence type="predicted"/>
<evidence type="ECO:0000256" key="1">
    <source>
        <dbReference type="ARBA" id="ARBA00023002"/>
    </source>
</evidence>
<evidence type="ECO:0000313" key="3">
    <source>
        <dbReference type="EMBL" id="AEH22750.1"/>
    </source>
</evidence>
<dbReference type="Gene3D" id="3.40.920.10">
    <property type="entry name" value="Pyruvate-ferredoxin oxidoreductase, PFOR, domain III"/>
    <property type="match status" value="1"/>
</dbReference>
<name>F8C4W6_THEGP</name>
<dbReference type="GO" id="GO:0043805">
    <property type="term" value="F:indolepyruvate ferredoxin oxidoreductase activity"/>
    <property type="evidence" value="ECO:0007669"/>
    <property type="project" value="UniProtKB-EC"/>
</dbReference>
<dbReference type="EMBL" id="CP002829">
    <property type="protein sequence ID" value="AEH22750.1"/>
    <property type="molecule type" value="Genomic_DNA"/>
</dbReference>
<dbReference type="InterPro" id="IPR052198">
    <property type="entry name" value="IorB_Oxidoreductase"/>
</dbReference>
<keyword evidence="1 3" id="KW-0560">Oxidoreductase</keyword>
<dbReference type="STRING" id="795359.TOPB45_0648"/>
<dbReference type="AlphaFoldDB" id="F8C4W6"/>
<dbReference type="InterPro" id="IPR002869">
    <property type="entry name" value="Pyrv_flavodox_OxRed_cen"/>
</dbReference>
<reference evidence="3 4" key="1">
    <citation type="journal article" date="2013" name="Genome Announc.">
        <title>Complete genome sequence of the hyperthermophilic sulfate-reducing bacterium Thermodesulfobacterium geofontis OPF15T.</title>
        <authorList>
            <person name="Elkins J.G."/>
            <person name="Hamilton-Brehm S.D."/>
            <person name="Lucas S."/>
            <person name="Han J."/>
            <person name="Lapidus A."/>
            <person name="Cheng J.F."/>
            <person name="Goodwin L.A."/>
            <person name="Pitluck S."/>
            <person name="Peters L."/>
            <person name="Mikhailova N."/>
            <person name="Davenport K.W."/>
            <person name="Detter J.C."/>
            <person name="Han C.S."/>
            <person name="Tapia R."/>
            <person name="Land M.L."/>
            <person name="Hauser L."/>
            <person name="Kyrpides N.C."/>
            <person name="Ivanova N.N."/>
            <person name="Pagani I."/>
            <person name="Bruce D."/>
            <person name="Woyke T."/>
            <person name="Cottingham R.W."/>
        </authorList>
    </citation>
    <scope>NUCLEOTIDE SEQUENCE [LARGE SCALE GENOMIC DNA]</scope>
    <source>
        <strain evidence="3 4">OPF15</strain>
    </source>
</reference>
<gene>
    <name evidence="3" type="ordered locus">TOPB45_0648</name>
</gene>
<keyword evidence="3" id="KW-0670">Pyruvate</keyword>
<protein>
    <submittedName>
        <fullName evidence="3">Indolepyruvate ferredoxin oxidoreductase</fullName>
        <ecNumber evidence="3">1.2.7.8</ecNumber>
    </submittedName>
</protein>
<dbReference type="PATRIC" id="fig|795359.3.peg.658"/>
<dbReference type="InterPro" id="IPR019752">
    <property type="entry name" value="Pyrv/ketoisovalerate_OxRed_cat"/>
</dbReference>
<dbReference type="KEGG" id="top:TOPB45_0648"/>
<evidence type="ECO:0000259" key="2">
    <source>
        <dbReference type="Pfam" id="PF01558"/>
    </source>
</evidence>
<dbReference type="PANTHER" id="PTHR43854">
    <property type="entry name" value="INDOLEPYRUVATE OXIDOREDUCTASE SUBUNIT IORB"/>
    <property type="match status" value="1"/>
</dbReference>
<dbReference type="EC" id="1.2.7.8" evidence="3"/>
<organism evidence="3 4">
    <name type="scientific">Thermodesulfobacterium geofontis (strain OPF15)</name>
    <dbReference type="NCBI Taxonomy" id="795359"/>
    <lineage>
        <taxon>Bacteria</taxon>
        <taxon>Pseudomonadati</taxon>
        <taxon>Thermodesulfobacteriota</taxon>
        <taxon>Thermodesulfobacteria</taxon>
        <taxon>Thermodesulfobacteriales</taxon>
        <taxon>Thermodesulfobacteriaceae</taxon>
        <taxon>Thermodesulfobacterium</taxon>
    </lineage>
</organism>
<feature type="domain" description="Pyruvate/ketoisovalerate oxidoreductase catalytic" evidence="2">
    <location>
        <begin position="29"/>
        <end position="203"/>
    </location>
</feature>
<sequence length="214" mass="24075">MLYKFVQLFLKTFKIMENQVTNLILVGTGGQGIVLASRIIAWCAFKSGFDVKESEIHGMAQRGGSVIGQVRFGKKVFSPSIPTGEAHIMLALEEIEALRYSHFLKDEGLIILNLKQIPPPSLDPSFYPKNVSELLRMKGYKILEIKAEDLAKNLGSTKIENTILLGVLSLFLPFSVETWKEVLTNFVPQKFVDLNLKAFEEGRNFAKKILQSRN</sequence>
<dbReference type="SUPFAM" id="SSF53323">
    <property type="entry name" value="Pyruvate-ferredoxin oxidoreductase, PFOR, domain III"/>
    <property type="match status" value="1"/>
</dbReference>
<keyword evidence="4" id="KW-1185">Reference proteome</keyword>
<accession>F8C4W6</accession>
<dbReference type="eggNOG" id="COG1014">
    <property type="taxonomic scope" value="Bacteria"/>
</dbReference>
<dbReference type="PANTHER" id="PTHR43854:SF1">
    <property type="entry name" value="INDOLEPYRUVATE OXIDOREDUCTASE SUBUNIT IORB"/>
    <property type="match status" value="1"/>
</dbReference>